<evidence type="ECO:0000313" key="11">
    <source>
        <dbReference type="EMBL" id="NJB65769.1"/>
    </source>
</evidence>
<reference evidence="10" key="2">
    <citation type="journal article" date="2021" name="PeerJ">
        <title>Extensive microbial diversity within the chicken gut microbiome revealed by metagenomics and culture.</title>
        <authorList>
            <person name="Gilroy R."/>
            <person name="Ravi A."/>
            <person name="Getino M."/>
            <person name="Pursley I."/>
            <person name="Horton D.L."/>
            <person name="Alikhan N.F."/>
            <person name="Baker D."/>
            <person name="Gharbi K."/>
            <person name="Hall N."/>
            <person name="Watson M."/>
            <person name="Adriaenssens E.M."/>
            <person name="Foster-Nyarko E."/>
            <person name="Jarju S."/>
            <person name="Secka A."/>
            <person name="Antonio M."/>
            <person name="Oren A."/>
            <person name="Chaudhuri R.R."/>
            <person name="La Ragione R."/>
            <person name="Hildebrand F."/>
            <person name="Pallen M.J."/>
        </authorList>
    </citation>
    <scope>NUCLEOTIDE SEQUENCE</scope>
    <source>
        <strain evidence="10">CHK175-13533</strain>
    </source>
</reference>
<dbReference type="InterPro" id="IPR020578">
    <property type="entry name" value="Aminotrans_V_PyrdxlP_BS"/>
</dbReference>
<protein>
    <recommendedName>
        <fullName evidence="3 8">Cysteine desulfurase</fullName>
        <ecNumber evidence="3 8">2.8.1.7</ecNumber>
    </recommendedName>
</protein>
<reference evidence="11 13" key="1">
    <citation type="submission" date="2020-03" db="EMBL/GenBank/DDBJ databases">
        <title>Genomic Encyclopedia of Type Strains, Phase IV (KMG-IV): sequencing the most valuable type-strain genomes for metagenomic binning, comparative biology and taxonomic classification.</title>
        <authorList>
            <person name="Goeker M."/>
        </authorList>
    </citation>
    <scope>NUCLEOTIDE SEQUENCE [LARGE SCALE GENOMIC DNA]</scope>
    <source>
        <strain evidence="11 13">DSM 26613</strain>
    </source>
</reference>
<dbReference type="CDD" id="cd06453">
    <property type="entry name" value="SufS_like"/>
    <property type="match status" value="1"/>
</dbReference>
<gene>
    <name evidence="11" type="ORF">GGR41_002024</name>
    <name evidence="10" type="ORF">K8U84_05470</name>
</gene>
<comment type="caution">
    <text evidence="10">The sequence shown here is derived from an EMBL/GenBank/DDBJ whole genome shotgun (WGS) entry which is preliminary data.</text>
</comment>
<evidence type="ECO:0000256" key="4">
    <source>
        <dbReference type="ARBA" id="ARBA00022679"/>
    </source>
</evidence>
<feature type="domain" description="Aminotransferase class V" evidence="9">
    <location>
        <begin position="31"/>
        <end position="400"/>
    </location>
</feature>
<dbReference type="EMBL" id="JAATIZ010000004">
    <property type="protein sequence ID" value="NJB65769.1"/>
    <property type="molecule type" value="Genomic_DNA"/>
</dbReference>
<organism evidence="10 12">
    <name type="scientific">Paenalcaligenes hominis</name>
    <dbReference type="NCBI Taxonomy" id="643674"/>
    <lineage>
        <taxon>Bacteria</taxon>
        <taxon>Pseudomonadati</taxon>
        <taxon>Pseudomonadota</taxon>
        <taxon>Betaproteobacteria</taxon>
        <taxon>Burkholderiales</taxon>
        <taxon>Alcaligenaceae</taxon>
        <taxon>Paenalcaligenes</taxon>
    </lineage>
</organism>
<dbReference type="PANTHER" id="PTHR43586">
    <property type="entry name" value="CYSTEINE DESULFURASE"/>
    <property type="match status" value="1"/>
</dbReference>
<dbReference type="GO" id="GO:0031071">
    <property type="term" value="F:cysteine desulfurase activity"/>
    <property type="evidence" value="ECO:0007669"/>
    <property type="project" value="UniProtKB-UniRule"/>
</dbReference>
<dbReference type="Gene3D" id="3.90.1150.10">
    <property type="entry name" value="Aspartate Aminotransferase, domain 1"/>
    <property type="match status" value="1"/>
</dbReference>
<sequence>MSQPITQPALQLDRRADFPILAQPIRGQRLVYLDNGATTQKPAAVIQAEKDFYEKHNANIHRGVHWLSQYATDEYDEARVVTQQFLNAARVEEIVFTSGTTDSINLVAYAWGLDHLHAGDEILLTGLEHHSNIVPWQLIAKKTGAVIKVVPVLDNGELDLEAYQRLLSAKTKLVGIVHVSNALGTVNPVAEMIQQAHQVGAKVLIDGAQAVAHQKVDVQALDCDFYVFSGHKIYGPTGTGVLYAKYDILDAMSPWRGGGDMIHTVSFEESTFAPVPQRFEAGTPNIAGVIVLAAALRYVESIGLEQIAQHEEALLQYATAQLSAIKGIQLVGTAAHKAGVLSFLVEDIHPHDLGTILDMDGVAIRAGHHCAMPLMTRFGIPGTARASFALYNTFEDVDALVASLKKAQKLFGVSDE</sequence>
<evidence type="ECO:0000313" key="13">
    <source>
        <dbReference type="Proteomes" id="UP000783934"/>
    </source>
</evidence>
<dbReference type="NCBIfam" id="TIGR01979">
    <property type="entry name" value="sufS"/>
    <property type="match status" value="1"/>
</dbReference>
<dbReference type="GO" id="GO:0016829">
    <property type="term" value="F:lyase activity"/>
    <property type="evidence" value="ECO:0007669"/>
    <property type="project" value="UniProtKB-KW"/>
</dbReference>
<dbReference type="Pfam" id="PF00266">
    <property type="entry name" value="Aminotran_5"/>
    <property type="match status" value="1"/>
</dbReference>
<evidence type="ECO:0000256" key="3">
    <source>
        <dbReference type="ARBA" id="ARBA00012239"/>
    </source>
</evidence>
<dbReference type="PROSITE" id="PS00595">
    <property type="entry name" value="AA_TRANSFER_CLASS_5"/>
    <property type="match status" value="1"/>
</dbReference>
<dbReference type="InterPro" id="IPR000192">
    <property type="entry name" value="Aminotrans_V_dom"/>
</dbReference>
<dbReference type="SUPFAM" id="SSF53383">
    <property type="entry name" value="PLP-dependent transferases"/>
    <property type="match status" value="1"/>
</dbReference>
<evidence type="ECO:0000256" key="5">
    <source>
        <dbReference type="ARBA" id="ARBA00022898"/>
    </source>
</evidence>
<comment type="function">
    <text evidence="8">Catalyzes the removal of elemental sulfur and selenium atoms from L-cysteine, L-cystine, L-selenocysteine, and L-selenocystine to produce L-alanine.</text>
</comment>
<dbReference type="InterPro" id="IPR015424">
    <property type="entry name" value="PyrdxlP-dep_Trfase"/>
</dbReference>
<dbReference type="InterPro" id="IPR010970">
    <property type="entry name" value="Cys_dSase_SufS"/>
</dbReference>
<dbReference type="InterPro" id="IPR015421">
    <property type="entry name" value="PyrdxlP-dep_Trfase_major"/>
</dbReference>
<comment type="catalytic activity">
    <reaction evidence="6 8">
        <text>(sulfur carrier)-H + L-cysteine = (sulfur carrier)-SH + L-alanine</text>
        <dbReference type="Rhea" id="RHEA:43892"/>
        <dbReference type="Rhea" id="RHEA-COMP:14737"/>
        <dbReference type="Rhea" id="RHEA-COMP:14739"/>
        <dbReference type="ChEBI" id="CHEBI:29917"/>
        <dbReference type="ChEBI" id="CHEBI:35235"/>
        <dbReference type="ChEBI" id="CHEBI:57972"/>
        <dbReference type="ChEBI" id="CHEBI:64428"/>
        <dbReference type="EC" id="2.8.1.7"/>
    </reaction>
</comment>
<evidence type="ECO:0000259" key="9">
    <source>
        <dbReference type="Pfam" id="PF00266"/>
    </source>
</evidence>
<keyword evidence="5 8" id="KW-0663">Pyridoxal phosphate</keyword>
<keyword evidence="11" id="KW-0456">Lyase</keyword>
<proteinExistence type="inferred from homology"/>
<dbReference type="EMBL" id="DYTQ01000063">
    <property type="protein sequence ID" value="HJH23988.1"/>
    <property type="molecule type" value="Genomic_DNA"/>
</dbReference>
<dbReference type="EC" id="2.8.1.7" evidence="3 8"/>
<evidence type="ECO:0000256" key="8">
    <source>
        <dbReference type="RuleBase" id="RU004506"/>
    </source>
</evidence>
<dbReference type="Proteomes" id="UP000783934">
    <property type="component" value="Unassembled WGS sequence"/>
</dbReference>
<dbReference type="InterPro" id="IPR015422">
    <property type="entry name" value="PyrdxlP-dep_Trfase_small"/>
</dbReference>
<keyword evidence="13" id="KW-1185">Reference proteome</keyword>
<evidence type="ECO:0000256" key="2">
    <source>
        <dbReference type="ARBA" id="ARBA00010447"/>
    </source>
</evidence>
<reference evidence="10" key="3">
    <citation type="submission" date="2021-09" db="EMBL/GenBank/DDBJ databases">
        <authorList>
            <person name="Gilroy R."/>
        </authorList>
    </citation>
    <scope>NUCLEOTIDE SEQUENCE</scope>
    <source>
        <strain evidence="10">CHK175-13533</strain>
    </source>
</reference>
<evidence type="ECO:0000313" key="12">
    <source>
        <dbReference type="Proteomes" id="UP000700248"/>
    </source>
</evidence>
<dbReference type="GO" id="GO:0030170">
    <property type="term" value="F:pyridoxal phosphate binding"/>
    <property type="evidence" value="ECO:0007669"/>
    <property type="project" value="UniProtKB-UniRule"/>
</dbReference>
<dbReference type="AlphaFoldDB" id="A0A9D3AAB4"/>
<name>A0A9D3AAB4_9BURK</name>
<evidence type="ECO:0000313" key="10">
    <source>
        <dbReference type="EMBL" id="HJH23988.1"/>
    </source>
</evidence>
<dbReference type="PANTHER" id="PTHR43586:SF8">
    <property type="entry name" value="CYSTEINE DESULFURASE 1, CHLOROPLASTIC"/>
    <property type="match status" value="1"/>
</dbReference>
<keyword evidence="4 8" id="KW-0808">Transferase</keyword>
<comment type="similarity">
    <text evidence="2 8">Belongs to the class-V pyridoxal-phosphate-dependent aminotransferase family. Csd subfamily.</text>
</comment>
<comment type="cofactor">
    <cofactor evidence="1 7">
        <name>pyridoxal 5'-phosphate</name>
        <dbReference type="ChEBI" id="CHEBI:597326"/>
    </cofactor>
</comment>
<dbReference type="GO" id="GO:0006534">
    <property type="term" value="P:cysteine metabolic process"/>
    <property type="evidence" value="ECO:0007669"/>
    <property type="project" value="UniProtKB-UniRule"/>
</dbReference>
<dbReference type="RefSeq" id="WP_167661731.1">
    <property type="nucleotide sequence ID" value="NZ_BMCQ01000005.1"/>
</dbReference>
<evidence type="ECO:0000256" key="7">
    <source>
        <dbReference type="RuleBase" id="RU004504"/>
    </source>
</evidence>
<dbReference type="Gene3D" id="3.40.640.10">
    <property type="entry name" value="Type I PLP-dependent aspartate aminotransferase-like (Major domain)"/>
    <property type="match status" value="1"/>
</dbReference>
<accession>A0A9D3AAB4</accession>
<evidence type="ECO:0000256" key="1">
    <source>
        <dbReference type="ARBA" id="ARBA00001933"/>
    </source>
</evidence>
<evidence type="ECO:0000256" key="6">
    <source>
        <dbReference type="ARBA" id="ARBA00050776"/>
    </source>
</evidence>
<dbReference type="Proteomes" id="UP000700248">
    <property type="component" value="Unassembled WGS sequence"/>
</dbReference>